<feature type="transmembrane region" description="Helical" evidence="1">
    <location>
        <begin position="36"/>
        <end position="54"/>
    </location>
</feature>
<dbReference type="Proteomes" id="UP001230220">
    <property type="component" value="Unassembled WGS sequence"/>
</dbReference>
<keyword evidence="1" id="KW-0472">Membrane</keyword>
<evidence type="ECO:0000256" key="1">
    <source>
        <dbReference type="SAM" id="Phobius"/>
    </source>
</evidence>
<organism evidence="2 3">
    <name type="scientific">Breznakia pachnodae</name>
    <dbReference type="NCBI Taxonomy" id="265178"/>
    <lineage>
        <taxon>Bacteria</taxon>
        <taxon>Bacillati</taxon>
        <taxon>Bacillota</taxon>
        <taxon>Erysipelotrichia</taxon>
        <taxon>Erysipelotrichales</taxon>
        <taxon>Erysipelotrichaceae</taxon>
        <taxon>Breznakia</taxon>
    </lineage>
</organism>
<keyword evidence="1" id="KW-1133">Transmembrane helix</keyword>
<accession>A0ABU0E790</accession>
<protein>
    <submittedName>
        <fullName evidence="2">Uncharacterized protein</fullName>
    </submittedName>
</protein>
<feature type="transmembrane region" description="Helical" evidence="1">
    <location>
        <begin position="7"/>
        <end position="24"/>
    </location>
</feature>
<keyword evidence="3" id="KW-1185">Reference proteome</keyword>
<reference evidence="2 3" key="1">
    <citation type="submission" date="2023-07" db="EMBL/GenBank/DDBJ databases">
        <title>Genomic Encyclopedia of Type Strains, Phase IV (KMG-IV): sequencing the most valuable type-strain genomes for metagenomic binning, comparative biology and taxonomic classification.</title>
        <authorList>
            <person name="Goeker M."/>
        </authorList>
    </citation>
    <scope>NUCLEOTIDE SEQUENCE [LARGE SCALE GENOMIC DNA]</scope>
    <source>
        <strain evidence="2 3">DSM 16784</strain>
    </source>
</reference>
<dbReference type="EMBL" id="JAUSUR010000007">
    <property type="protein sequence ID" value="MDQ0362573.1"/>
    <property type="molecule type" value="Genomic_DNA"/>
</dbReference>
<evidence type="ECO:0000313" key="3">
    <source>
        <dbReference type="Proteomes" id="UP001230220"/>
    </source>
</evidence>
<proteinExistence type="predicted"/>
<name>A0ABU0E790_9FIRM</name>
<sequence length="67" mass="7954">MKAENFRFAVAAFTTLVYVVLIGYKLYFNEDLEPTGILSLMIILWQIFVELNDINRKLNRDNRKELE</sequence>
<dbReference type="RefSeq" id="WP_307410309.1">
    <property type="nucleotide sequence ID" value="NZ_JAUSUR010000007.1"/>
</dbReference>
<keyword evidence="1" id="KW-0812">Transmembrane</keyword>
<evidence type="ECO:0000313" key="2">
    <source>
        <dbReference type="EMBL" id="MDQ0362573.1"/>
    </source>
</evidence>
<gene>
    <name evidence="2" type="ORF">J2S15_003327</name>
</gene>
<comment type="caution">
    <text evidence="2">The sequence shown here is derived from an EMBL/GenBank/DDBJ whole genome shotgun (WGS) entry which is preliminary data.</text>
</comment>